<feature type="compositionally biased region" description="Low complexity" evidence="1">
    <location>
        <begin position="107"/>
        <end position="119"/>
    </location>
</feature>
<proteinExistence type="predicted"/>
<name>A0A8X8BAW1_BRACI</name>
<dbReference type="EMBL" id="JAAMPC010000002">
    <property type="protein sequence ID" value="KAG2327312.1"/>
    <property type="molecule type" value="Genomic_DNA"/>
</dbReference>
<gene>
    <name evidence="2" type="ORF">Bca52824_010040</name>
</gene>
<comment type="caution">
    <text evidence="2">The sequence shown here is derived from an EMBL/GenBank/DDBJ whole genome shotgun (WGS) entry which is preliminary data.</text>
</comment>
<sequence length="131" mass="14620">MPANRTVISVPSKLSHLGGVPRPHNTIAIKNTDSRTLPPLIAKGLHLLTSPNNHVLLLIRTGQEATTPEKNRHRENRHLHGKLHRQTGTSQQSRQTLRIPRTDLRNRLSASPSLSRASAYNRRATRTLEAS</sequence>
<dbReference type="AlphaFoldDB" id="A0A8X8BAW1"/>
<protein>
    <submittedName>
        <fullName evidence="2">Uncharacterized protein</fullName>
    </submittedName>
</protein>
<evidence type="ECO:0000313" key="3">
    <source>
        <dbReference type="Proteomes" id="UP000886595"/>
    </source>
</evidence>
<reference evidence="2 3" key="1">
    <citation type="submission" date="2020-02" db="EMBL/GenBank/DDBJ databases">
        <authorList>
            <person name="Ma Q."/>
            <person name="Huang Y."/>
            <person name="Song X."/>
            <person name="Pei D."/>
        </authorList>
    </citation>
    <scope>NUCLEOTIDE SEQUENCE [LARGE SCALE GENOMIC DNA]</scope>
    <source>
        <strain evidence="2">Sxm20200214</strain>
        <tissue evidence="2">Leaf</tissue>
    </source>
</reference>
<evidence type="ECO:0000313" key="2">
    <source>
        <dbReference type="EMBL" id="KAG2327312.1"/>
    </source>
</evidence>
<organism evidence="2 3">
    <name type="scientific">Brassica carinata</name>
    <name type="common">Ethiopian mustard</name>
    <name type="synonym">Abyssinian cabbage</name>
    <dbReference type="NCBI Taxonomy" id="52824"/>
    <lineage>
        <taxon>Eukaryota</taxon>
        <taxon>Viridiplantae</taxon>
        <taxon>Streptophyta</taxon>
        <taxon>Embryophyta</taxon>
        <taxon>Tracheophyta</taxon>
        <taxon>Spermatophyta</taxon>
        <taxon>Magnoliopsida</taxon>
        <taxon>eudicotyledons</taxon>
        <taxon>Gunneridae</taxon>
        <taxon>Pentapetalae</taxon>
        <taxon>rosids</taxon>
        <taxon>malvids</taxon>
        <taxon>Brassicales</taxon>
        <taxon>Brassicaceae</taxon>
        <taxon>Brassiceae</taxon>
        <taxon>Brassica</taxon>
    </lineage>
</organism>
<dbReference type="Proteomes" id="UP000886595">
    <property type="component" value="Unassembled WGS sequence"/>
</dbReference>
<keyword evidence="3" id="KW-1185">Reference proteome</keyword>
<feature type="region of interest" description="Disordered" evidence="1">
    <location>
        <begin position="63"/>
        <end position="131"/>
    </location>
</feature>
<feature type="compositionally biased region" description="Basic residues" evidence="1">
    <location>
        <begin position="73"/>
        <end position="85"/>
    </location>
</feature>
<accession>A0A8X8BAW1</accession>
<evidence type="ECO:0000256" key="1">
    <source>
        <dbReference type="SAM" id="MobiDB-lite"/>
    </source>
</evidence>
<feature type="compositionally biased region" description="Low complexity" evidence="1">
    <location>
        <begin position="86"/>
        <end position="96"/>
    </location>
</feature>